<sequence length="235" mass="25538">MSKKLIALIILIIAACCAAVIVSHYYSQGKEKFEGNYSVLLLCVDTSEQRPGLGAIDMAFVVNVNQGKVINMTPIYPGGMAHPTLTPTADMQRYGITKYYLHDSLWNSNVESGAKIAQETVEYNTGLKTDLVVIVTPESLDAIIKAIGPIYVEGQGNVTGNAVNFLRDEQSAGGMSRGSAVKSLMDGIKDAAENKSNRKALIETVSIQYSQGHIYVFPSDVFQQFVAYEGINNLF</sequence>
<dbReference type="Pfam" id="PF13196">
    <property type="entry name" value="DUF4012"/>
    <property type="match status" value="1"/>
</dbReference>
<comment type="caution">
    <text evidence="1">The sequence shown here is derived from an EMBL/GenBank/DDBJ whole genome shotgun (WGS) entry which is preliminary data.</text>
</comment>
<evidence type="ECO:0000313" key="2">
    <source>
        <dbReference type="Proteomes" id="UP000007360"/>
    </source>
</evidence>
<dbReference type="InterPro" id="IPR025101">
    <property type="entry name" value="DUF4012"/>
</dbReference>
<evidence type="ECO:0000313" key="1">
    <source>
        <dbReference type="EMBL" id="EKF85424.1"/>
    </source>
</evidence>
<keyword evidence="2" id="KW-1185">Reference proteome</keyword>
<dbReference type="PROSITE" id="PS51257">
    <property type="entry name" value="PROKAR_LIPOPROTEIN"/>
    <property type="match status" value="1"/>
</dbReference>
<dbReference type="Gene3D" id="3.40.630.190">
    <property type="entry name" value="LCP protein"/>
    <property type="match status" value="1"/>
</dbReference>
<reference evidence="1 2" key="1">
    <citation type="journal article" date="2012" name="J. Bacteriol.">
        <title>Draft genome sequence of Methanobacterium formicicum DSM 3637, an archaebacterium isolated from the methane producer amoeba Pelomyxa palustris.</title>
        <authorList>
            <person name="Gutierrez G."/>
        </authorList>
    </citation>
    <scope>NUCLEOTIDE SEQUENCE [LARGE SCALE GENOMIC DNA]</scope>
    <source>
        <strain evidence="2">DSM 3637 / PP1</strain>
    </source>
</reference>
<dbReference type="OrthoDB" id="80541at2157"/>
<proteinExistence type="predicted"/>
<dbReference type="Proteomes" id="UP000007360">
    <property type="component" value="Unassembled WGS sequence"/>
</dbReference>
<dbReference type="PATRIC" id="fig|1204725.3.peg.1673"/>
<dbReference type="RefSeq" id="WP_004031015.1">
    <property type="nucleotide sequence ID" value="NZ_AMPO01000007.1"/>
</dbReference>
<protein>
    <recommendedName>
        <fullName evidence="3">Cell envelope-related transcriptional attenuator</fullName>
    </recommendedName>
</protein>
<gene>
    <name evidence="1" type="ORF">A994_08321</name>
</gene>
<evidence type="ECO:0008006" key="3">
    <source>
        <dbReference type="Google" id="ProtNLM"/>
    </source>
</evidence>
<dbReference type="AlphaFoldDB" id="K2RAT6"/>
<accession>K2RAT6</accession>
<organism evidence="1 2">
    <name type="scientific">Methanobacterium formicicum (strain DSM 3637 / PP1)</name>
    <dbReference type="NCBI Taxonomy" id="1204725"/>
    <lineage>
        <taxon>Archaea</taxon>
        <taxon>Methanobacteriati</taxon>
        <taxon>Methanobacteriota</taxon>
        <taxon>Methanomada group</taxon>
        <taxon>Methanobacteria</taxon>
        <taxon>Methanobacteriales</taxon>
        <taxon>Methanobacteriaceae</taxon>
        <taxon>Methanobacterium</taxon>
    </lineage>
</organism>
<name>K2RAT6_METFP</name>
<dbReference type="EMBL" id="AMPO01000007">
    <property type="protein sequence ID" value="EKF85424.1"/>
    <property type="molecule type" value="Genomic_DNA"/>
</dbReference>